<feature type="region of interest" description="Disordered" evidence="1">
    <location>
        <begin position="191"/>
        <end position="213"/>
    </location>
</feature>
<reference evidence="2" key="1">
    <citation type="submission" date="2023-06" db="EMBL/GenBank/DDBJ databases">
        <title>Genome-scale phylogeny and comparative genomics of the fungal order Sordariales.</title>
        <authorList>
            <consortium name="Lawrence Berkeley National Laboratory"/>
            <person name="Hensen N."/>
            <person name="Bonometti L."/>
            <person name="Westerberg I."/>
            <person name="Brannstrom I.O."/>
            <person name="Guillou S."/>
            <person name="Cros-Aarteil S."/>
            <person name="Calhoun S."/>
            <person name="Haridas S."/>
            <person name="Kuo A."/>
            <person name="Mondo S."/>
            <person name="Pangilinan J."/>
            <person name="Riley R."/>
            <person name="Labutti K."/>
            <person name="Andreopoulos B."/>
            <person name="Lipzen A."/>
            <person name="Chen C."/>
            <person name="Yanf M."/>
            <person name="Daum C."/>
            <person name="Ng V."/>
            <person name="Clum A."/>
            <person name="Steindorff A."/>
            <person name="Ohm R."/>
            <person name="Martin F."/>
            <person name="Silar P."/>
            <person name="Natvig D."/>
            <person name="Lalanne C."/>
            <person name="Gautier V."/>
            <person name="Ament-Velasquez S.L."/>
            <person name="Kruys A."/>
            <person name="Hutchinson M.I."/>
            <person name="Powell A.J."/>
            <person name="Barry K."/>
            <person name="Miller A.N."/>
            <person name="Grigoriev I.V."/>
            <person name="Debuchy R."/>
            <person name="Gladieux P."/>
            <person name="Thoren M.H."/>
            <person name="Johannesson H."/>
        </authorList>
    </citation>
    <scope>NUCLEOTIDE SEQUENCE</scope>
    <source>
        <strain evidence="2">PSN4</strain>
    </source>
</reference>
<gene>
    <name evidence="2" type="ORF">QBC47DRAFT_9215</name>
</gene>
<accession>A0AAJ0BLN3</accession>
<evidence type="ECO:0000313" key="3">
    <source>
        <dbReference type="Proteomes" id="UP001239445"/>
    </source>
</evidence>
<sequence length="213" mass="24222">MIGYLASLRKAVQRHVERSTFAAPPRIGPCLSSRVLPTRRSTKDDEKGRLRRVGRLEGANVNSLSTERFLAVWIPSFDLDCCGEAFEFDTALSAQQGDTAPRTSRKRRHAGSRRSADGNHEFMDRWNTELMLRLTYPIMISGVGHRAWSTDSCVIYAFAERHCGPVHLSREYNGLGDLWYVDRRCEYRRGDRDDRRTSVGNASTPILSNMEDP</sequence>
<dbReference type="AlphaFoldDB" id="A0AAJ0BLN3"/>
<dbReference type="Proteomes" id="UP001239445">
    <property type="component" value="Unassembled WGS sequence"/>
</dbReference>
<feature type="compositionally biased region" description="Polar residues" evidence="1">
    <location>
        <begin position="198"/>
        <end position="207"/>
    </location>
</feature>
<dbReference type="EMBL" id="MU839827">
    <property type="protein sequence ID" value="KAK1760569.1"/>
    <property type="molecule type" value="Genomic_DNA"/>
</dbReference>
<keyword evidence="3" id="KW-1185">Reference proteome</keyword>
<feature type="compositionally biased region" description="Basic residues" evidence="1">
    <location>
        <begin position="103"/>
        <end position="112"/>
    </location>
</feature>
<organism evidence="2 3">
    <name type="scientific">Echria macrotheca</name>
    <dbReference type="NCBI Taxonomy" id="438768"/>
    <lineage>
        <taxon>Eukaryota</taxon>
        <taxon>Fungi</taxon>
        <taxon>Dikarya</taxon>
        <taxon>Ascomycota</taxon>
        <taxon>Pezizomycotina</taxon>
        <taxon>Sordariomycetes</taxon>
        <taxon>Sordariomycetidae</taxon>
        <taxon>Sordariales</taxon>
        <taxon>Schizotheciaceae</taxon>
        <taxon>Echria</taxon>
    </lineage>
</organism>
<evidence type="ECO:0000313" key="2">
    <source>
        <dbReference type="EMBL" id="KAK1760569.1"/>
    </source>
</evidence>
<proteinExistence type="predicted"/>
<comment type="caution">
    <text evidence="2">The sequence shown here is derived from an EMBL/GenBank/DDBJ whole genome shotgun (WGS) entry which is preliminary data.</text>
</comment>
<protein>
    <submittedName>
        <fullName evidence="2">Uncharacterized protein</fullName>
    </submittedName>
</protein>
<feature type="region of interest" description="Disordered" evidence="1">
    <location>
        <begin position="97"/>
        <end position="118"/>
    </location>
</feature>
<name>A0AAJ0BLN3_9PEZI</name>
<evidence type="ECO:0000256" key="1">
    <source>
        <dbReference type="SAM" id="MobiDB-lite"/>
    </source>
</evidence>